<dbReference type="AlphaFoldDB" id="A0A7S1U3X0"/>
<organism evidence="2">
    <name type="scientific">Phaeomonas parva</name>
    <dbReference type="NCBI Taxonomy" id="124430"/>
    <lineage>
        <taxon>Eukaryota</taxon>
        <taxon>Sar</taxon>
        <taxon>Stramenopiles</taxon>
        <taxon>Ochrophyta</taxon>
        <taxon>Pinguiophyceae</taxon>
        <taxon>Pinguiochrysidales</taxon>
        <taxon>Pinguiochrysidaceae</taxon>
        <taxon>Phaeomonas</taxon>
    </lineage>
</organism>
<dbReference type="Pfam" id="PF00612">
    <property type="entry name" value="IQ"/>
    <property type="match status" value="2"/>
</dbReference>
<protein>
    <submittedName>
        <fullName evidence="2">Uncharacterized protein</fullName>
    </submittedName>
</protein>
<dbReference type="InterPro" id="IPR000048">
    <property type="entry name" value="IQ_motif_EF-hand-BS"/>
</dbReference>
<feature type="compositionally biased region" description="Acidic residues" evidence="1">
    <location>
        <begin position="43"/>
        <end position="54"/>
    </location>
</feature>
<reference evidence="2" key="1">
    <citation type="submission" date="2021-01" db="EMBL/GenBank/DDBJ databases">
        <authorList>
            <person name="Corre E."/>
            <person name="Pelletier E."/>
            <person name="Niang G."/>
            <person name="Scheremetjew M."/>
            <person name="Finn R."/>
            <person name="Kale V."/>
            <person name="Holt S."/>
            <person name="Cochrane G."/>
            <person name="Meng A."/>
            <person name="Brown T."/>
            <person name="Cohen L."/>
        </authorList>
    </citation>
    <scope>NUCLEOTIDE SEQUENCE</scope>
    <source>
        <strain evidence="2">CCMP2877</strain>
    </source>
</reference>
<name>A0A7S1U3X0_9STRA</name>
<dbReference type="EMBL" id="HBGJ01022686">
    <property type="protein sequence ID" value="CAD9256248.1"/>
    <property type="molecule type" value="Transcribed_RNA"/>
</dbReference>
<feature type="region of interest" description="Disordered" evidence="1">
    <location>
        <begin position="1"/>
        <end position="58"/>
    </location>
</feature>
<proteinExistence type="predicted"/>
<evidence type="ECO:0000256" key="1">
    <source>
        <dbReference type="SAM" id="MobiDB-lite"/>
    </source>
</evidence>
<evidence type="ECO:0000313" key="2">
    <source>
        <dbReference type="EMBL" id="CAD9256248.1"/>
    </source>
</evidence>
<feature type="region of interest" description="Disordered" evidence="1">
    <location>
        <begin position="490"/>
        <end position="512"/>
    </location>
</feature>
<gene>
    <name evidence="2" type="ORF">PPAR1163_LOCUS14619</name>
</gene>
<dbReference type="PROSITE" id="PS50096">
    <property type="entry name" value="IQ"/>
    <property type="match status" value="2"/>
</dbReference>
<dbReference type="SMART" id="SM00015">
    <property type="entry name" value="IQ"/>
    <property type="match status" value="2"/>
</dbReference>
<sequence length="512" mass="58249">MGDATLAADTLAGGSWQSPGSFPWPQSGVADSVENMEQPEAYEISDSEGEEEGDGGVSPLKMEAALQTPVKDSNPEGEDGGKDKEEDAIARMCGCLPPAMLKKLLACFGNLRGGSNDDDAASTTSWSTIWRRKKEPTEEELRKMVEQQFLDDVWGQYWTNAGESSAAVVIQCAWRCCAARAEVRRRLAEVLRHRGAAWETHLSVLHEREMRAMASRSVARRVAEHFVWLVLNQYRIPELVPRIQARFRGNKTRRKYRKFHERLIKRRTRRIEIARYKRALTFVHKYRFERNERMQSYQSRRIFARTTWEHTGWKPSFELPPVNMFDYMDRPPKGEASGLRIPKVRLPLHDLHDVDTFLKDKNAWLGVPVGVREKKKRKRQLGPAPRIHPSSQRWYPEIVEEAKGPDERNLVDLTTELVTEYTWIPSVCLNKEIVGDLLATMRTARETVARERRFAHDRDVSFLSTAPGSMQSLDLGDFDADEGIDDFLEELPDAGGGGQSSQRQLGLGATIA</sequence>
<feature type="compositionally biased region" description="Low complexity" evidence="1">
    <location>
        <begin position="500"/>
        <end position="512"/>
    </location>
</feature>
<accession>A0A7S1U3X0</accession>